<evidence type="ECO:0000256" key="2">
    <source>
        <dbReference type="ARBA" id="ARBA00012426"/>
    </source>
</evidence>
<dbReference type="AlphaFoldDB" id="T1ADT7"/>
<keyword evidence="4 7" id="KW-0456">Lyase</keyword>
<dbReference type="GO" id="GO:0008792">
    <property type="term" value="F:arginine decarboxylase activity"/>
    <property type="evidence" value="ECO:0007669"/>
    <property type="project" value="UniProtKB-EC"/>
</dbReference>
<dbReference type="SFLD" id="SFLDS00055">
    <property type="entry name" value="Pyruvoyl-Dependent_Histidine/A"/>
    <property type="match status" value="1"/>
</dbReference>
<reference evidence="7" key="1">
    <citation type="submission" date="2013-08" db="EMBL/GenBank/DDBJ databases">
        <authorList>
            <person name="Mendez C."/>
            <person name="Richter M."/>
            <person name="Ferrer M."/>
            <person name="Sanchez J."/>
        </authorList>
    </citation>
    <scope>NUCLEOTIDE SEQUENCE</scope>
</reference>
<sequence>MLMSFEEALRDAGIAQFNLVSVSSIFPPHTEAITREEGLKLLDPGQILFTVLARNSSDELNRMISAAIGYALPTDRGRWGYLSEHHSFGETEHGAGFFAEKLAAEMLASTMGLQKDLIWDAEKDEYVLRDKILTTKNICSTA</sequence>
<evidence type="ECO:0000256" key="5">
    <source>
        <dbReference type="ARBA" id="ARBA00023317"/>
    </source>
</evidence>
<comment type="caution">
    <text evidence="7">The sequence shown here is derived from an EMBL/GenBank/DDBJ whole genome shotgun (WGS) entry which is preliminary data.</text>
</comment>
<dbReference type="EC" id="4.1.1.19" evidence="2"/>
<evidence type="ECO:0000256" key="3">
    <source>
        <dbReference type="ARBA" id="ARBA00022793"/>
    </source>
</evidence>
<feature type="non-terminal residue" evidence="7">
    <location>
        <position position="142"/>
    </location>
</feature>
<proteinExistence type="inferred from homology"/>
<evidence type="ECO:0000256" key="1">
    <source>
        <dbReference type="ARBA" id="ARBA00001928"/>
    </source>
</evidence>
<dbReference type="InterPro" id="IPR002724">
    <property type="entry name" value="Pyruvoyl-dep_arg_deCO2ase"/>
</dbReference>
<dbReference type="Gene3D" id="3.30.60.30">
    <property type="match status" value="1"/>
</dbReference>
<dbReference type="PANTHER" id="PTHR40438">
    <property type="entry name" value="PYRUVOYL-DEPENDENT ARGININE DECARBOXYLASE"/>
    <property type="match status" value="1"/>
</dbReference>
<comment type="catalytic activity">
    <reaction evidence="6">
        <text>L-arginine + H(+) = agmatine + CO2</text>
        <dbReference type="Rhea" id="RHEA:17641"/>
        <dbReference type="ChEBI" id="CHEBI:15378"/>
        <dbReference type="ChEBI" id="CHEBI:16526"/>
        <dbReference type="ChEBI" id="CHEBI:32682"/>
        <dbReference type="ChEBI" id="CHEBI:58145"/>
        <dbReference type="EC" id="4.1.1.19"/>
    </reaction>
</comment>
<evidence type="ECO:0000256" key="4">
    <source>
        <dbReference type="ARBA" id="ARBA00023239"/>
    </source>
</evidence>
<keyword evidence="5" id="KW-0670">Pyruvate</keyword>
<protein>
    <recommendedName>
        <fullName evidence="2">arginine decarboxylase</fullName>
        <ecNumber evidence="2">4.1.1.19</ecNumber>
    </recommendedName>
</protein>
<name>T1ADT7_9ZZZZ</name>
<dbReference type="Gene3D" id="3.50.20.10">
    <property type="entry name" value="Pyruvoyl-Dependent Histidine Decarboxylase, subunit B"/>
    <property type="match status" value="1"/>
</dbReference>
<dbReference type="SFLD" id="SFLDG01170">
    <property type="entry name" value="Pyruvoyl-dependent_arginine_de"/>
    <property type="match status" value="1"/>
</dbReference>
<gene>
    <name evidence="7" type="ORF">B1A_12046</name>
</gene>
<dbReference type="EMBL" id="AUZX01008699">
    <property type="protein sequence ID" value="EQD54793.1"/>
    <property type="molecule type" value="Genomic_DNA"/>
</dbReference>
<dbReference type="Pfam" id="PF01862">
    <property type="entry name" value="PvlArgDC"/>
    <property type="match status" value="1"/>
</dbReference>
<dbReference type="PANTHER" id="PTHR40438:SF1">
    <property type="entry name" value="PYRUVOYL-DEPENDENT ARGININE DECARBOXYLASE"/>
    <property type="match status" value="1"/>
</dbReference>
<dbReference type="GO" id="GO:0006527">
    <property type="term" value="P:L-arginine catabolic process"/>
    <property type="evidence" value="ECO:0007669"/>
    <property type="project" value="InterPro"/>
</dbReference>
<keyword evidence="3" id="KW-0210">Decarboxylase</keyword>
<accession>T1ADT7</accession>
<dbReference type="InterPro" id="IPR016104">
    <property type="entry name" value="Pyr-dep_his/arg-deCO2ase"/>
</dbReference>
<evidence type="ECO:0000256" key="6">
    <source>
        <dbReference type="ARBA" id="ARBA00049309"/>
    </source>
</evidence>
<evidence type="ECO:0000313" key="7">
    <source>
        <dbReference type="EMBL" id="EQD54793.1"/>
    </source>
</evidence>
<reference evidence="7" key="2">
    <citation type="journal article" date="2014" name="ISME J.">
        <title>Microbial stratification in low pH oxic and suboxic macroscopic growths along an acid mine drainage.</title>
        <authorList>
            <person name="Mendez-Garcia C."/>
            <person name="Mesa V."/>
            <person name="Sprenger R.R."/>
            <person name="Richter M."/>
            <person name="Diez M.S."/>
            <person name="Solano J."/>
            <person name="Bargiela R."/>
            <person name="Golyshina O.V."/>
            <person name="Manteca A."/>
            <person name="Ramos J.L."/>
            <person name="Gallego J.R."/>
            <person name="Llorente I."/>
            <person name="Martins Dos Santos V.A."/>
            <person name="Jensen O.N."/>
            <person name="Pelaez A.I."/>
            <person name="Sanchez J."/>
            <person name="Ferrer M."/>
        </authorList>
    </citation>
    <scope>NUCLEOTIDE SEQUENCE</scope>
</reference>
<dbReference type="SUPFAM" id="SSF56271">
    <property type="entry name" value="Pyruvoyl-dependent histidine and arginine decarboxylases"/>
    <property type="match status" value="1"/>
</dbReference>
<dbReference type="PIRSF" id="PIRSF005216">
    <property type="entry name" value="Pyruvoyl-dep_arg_deCO2ase"/>
    <property type="match status" value="1"/>
</dbReference>
<organism evidence="7">
    <name type="scientific">mine drainage metagenome</name>
    <dbReference type="NCBI Taxonomy" id="410659"/>
    <lineage>
        <taxon>unclassified sequences</taxon>
        <taxon>metagenomes</taxon>
        <taxon>ecological metagenomes</taxon>
    </lineage>
</organism>
<dbReference type="HAMAP" id="MF_01404">
    <property type="entry name" value="PvlArgDC"/>
    <property type="match status" value="1"/>
</dbReference>
<dbReference type="InterPro" id="IPR016105">
    <property type="entry name" value="Pyr-dep_his/arg-deCO2ase_sand"/>
</dbReference>
<comment type="cofactor">
    <cofactor evidence="1">
        <name>pyruvate</name>
        <dbReference type="ChEBI" id="CHEBI:15361"/>
    </cofactor>
</comment>